<keyword evidence="3" id="KW-1185">Reference proteome</keyword>
<evidence type="ECO:0000313" key="2">
    <source>
        <dbReference type="EMBL" id="OYD57298.1"/>
    </source>
</evidence>
<reference evidence="2 3" key="1">
    <citation type="submission" date="2017-07" db="EMBL/GenBank/DDBJ databases">
        <title>Fictibacillus sp. nov. GDSW-R2A3 Genome sequencing and assembly.</title>
        <authorList>
            <person name="Mayilraj S."/>
        </authorList>
    </citation>
    <scope>NUCLEOTIDE SEQUENCE [LARGE SCALE GENOMIC DNA]</scope>
    <source>
        <strain evidence="2 3">GDSW-R2A3</strain>
    </source>
</reference>
<organism evidence="2 3">
    <name type="scientific">Fictibacillus aquaticus</name>
    <dbReference type="NCBI Taxonomy" id="2021314"/>
    <lineage>
        <taxon>Bacteria</taxon>
        <taxon>Bacillati</taxon>
        <taxon>Bacillota</taxon>
        <taxon>Bacilli</taxon>
        <taxon>Bacillales</taxon>
        <taxon>Fictibacillaceae</taxon>
        <taxon>Fictibacillus</taxon>
    </lineage>
</organism>
<dbReference type="OrthoDB" id="9816425at2"/>
<evidence type="ECO:0000256" key="1">
    <source>
        <dbReference type="SAM" id="Phobius"/>
    </source>
</evidence>
<dbReference type="Proteomes" id="UP000215059">
    <property type="component" value="Unassembled WGS sequence"/>
</dbReference>
<name>A0A235F7R7_9BACL</name>
<gene>
    <name evidence="2" type="ORF">CGZ90_11460</name>
</gene>
<dbReference type="NCBIfam" id="NF038403">
    <property type="entry name" value="perm_prefix_1"/>
    <property type="match status" value="1"/>
</dbReference>
<keyword evidence="1" id="KW-0472">Membrane</keyword>
<dbReference type="EMBL" id="NOII01000003">
    <property type="protein sequence ID" value="OYD57298.1"/>
    <property type="molecule type" value="Genomic_DNA"/>
</dbReference>
<dbReference type="InterPro" id="IPR047928">
    <property type="entry name" value="Perm_prefix_1"/>
</dbReference>
<feature type="transmembrane region" description="Helical" evidence="1">
    <location>
        <begin position="254"/>
        <end position="272"/>
    </location>
</feature>
<keyword evidence="1" id="KW-0812">Transmembrane</keyword>
<protein>
    <submittedName>
        <fullName evidence="2">Uncharacterized protein</fullName>
    </submittedName>
</protein>
<sequence>MKQIEVFVDSVYNRAGGSTKEVKELKAELKSHLLEAVQDLKAQGTSEQEAITIALERFGGESEMRSLVDQLFKAQKVFAKRLLQTALAFLVVTSVICGGLWAMDESEMKENVTVVDKIIGTENTAGILEGKEAISEDAKEKIEALVRDHNQILNLQVFKMTDVAKTSETGSVYYRVDEAAPAYKVGKSPSDEKNWMLIKEEYLYDNDWYVQLEAVKLFAFIPFVLLIGLAIYATLFTIWASINAYHHRRLNTGWVLAFALLNVVGYLVYYLSGRKAMV</sequence>
<evidence type="ECO:0000313" key="3">
    <source>
        <dbReference type="Proteomes" id="UP000215059"/>
    </source>
</evidence>
<keyword evidence="1" id="KW-1133">Transmembrane helix</keyword>
<dbReference type="AlphaFoldDB" id="A0A235F7R7"/>
<proteinExistence type="predicted"/>
<comment type="caution">
    <text evidence="2">The sequence shown here is derived from an EMBL/GenBank/DDBJ whole genome shotgun (WGS) entry which is preliminary data.</text>
</comment>
<dbReference type="RefSeq" id="WP_094252646.1">
    <property type="nucleotide sequence ID" value="NZ_JBHLXL010000001.1"/>
</dbReference>
<accession>A0A235F7R7</accession>
<feature type="transmembrane region" description="Helical" evidence="1">
    <location>
        <begin position="82"/>
        <end position="103"/>
    </location>
</feature>
<feature type="transmembrane region" description="Helical" evidence="1">
    <location>
        <begin position="217"/>
        <end position="242"/>
    </location>
</feature>